<feature type="chain" id="PRO_5046220514" description="Tetratricopeptide repeat protein" evidence="1">
    <location>
        <begin position="20"/>
        <end position="265"/>
    </location>
</feature>
<comment type="caution">
    <text evidence="2">The sequence shown here is derived from an EMBL/GenBank/DDBJ whole genome shotgun (WGS) entry which is preliminary data.</text>
</comment>
<dbReference type="Proteomes" id="UP000604737">
    <property type="component" value="Unassembled WGS sequence"/>
</dbReference>
<name>A0ABQ3H0C6_9NEIS</name>
<dbReference type="Gene3D" id="1.25.40.10">
    <property type="entry name" value="Tetratricopeptide repeat domain"/>
    <property type="match status" value="1"/>
</dbReference>
<sequence length="265" mass="27302">MIRAAVSTLLLGSLVILSACGGAPTQPGPVLAQKADAAALAANRAAQVGNDEEAADLWQSALDLRRAIDDWTGVGEARLGLAQVLVRLQRPADAARALAEMPADGLYPAGQRARAAYQLAVIAVADVPTARRWLVQAQALCVSPCAIAVPLRNLDARLALAEGDPAAALVRADASADASPVERAHAERIRAEALGALGRNAEALSALQAAIVLDRQLAEPAYLADDFSLLRRLALAAGDEGLSAQAARRLDGICAVAAVPACRSH</sequence>
<proteinExistence type="predicted"/>
<keyword evidence="3" id="KW-1185">Reference proteome</keyword>
<protein>
    <recommendedName>
        <fullName evidence="4">Tetratricopeptide repeat protein</fullName>
    </recommendedName>
</protein>
<dbReference type="InterPro" id="IPR011990">
    <property type="entry name" value="TPR-like_helical_dom_sf"/>
</dbReference>
<organism evidence="2 3">
    <name type="scientific">Jeongeupia chitinilytica</name>
    <dbReference type="NCBI Taxonomy" id="1041641"/>
    <lineage>
        <taxon>Bacteria</taxon>
        <taxon>Pseudomonadati</taxon>
        <taxon>Pseudomonadota</taxon>
        <taxon>Betaproteobacteria</taxon>
        <taxon>Neisseriales</taxon>
        <taxon>Chitinibacteraceae</taxon>
        <taxon>Jeongeupia</taxon>
    </lineage>
</organism>
<reference evidence="3" key="1">
    <citation type="journal article" date="2019" name="Int. J. Syst. Evol. Microbiol.">
        <title>The Global Catalogue of Microorganisms (GCM) 10K type strain sequencing project: providing services to taxonomists for standard genome sequencing and annotation.</title>
        <authorList>
            <consortium name="The Broad Institute Genomics Platform"/>
            <consortium name="The Broad Institute Genome Sequencing Center for Infectious Disease"/>
            <person name="Wu L."/>
            <person name="Ma J."/>
        </authorList>
    </citation>
    <scope>NUCLEOTIDE SEQUENCE [LARGE SCALE GENOMIC DNA]</scope>
    <source>
        <strain evidence="3">KCTC 23701</strain>
    </source>
</reference>
<dbReference type="PROSITE" id="PS51257">
    <property type="entry name" value="PROKAR_LIPOPROTEIN"/>
    <property type="match status" value="1"/>
</dbReference>
<gene>
    <name evidence="2" type="ORF">GCM10007350_12660</name>
</gene>
<dbReference type="RefSeq" id="WP_189459340.1">
    <property type="nucleotide sequence ID" value="NZ_BMYO01000003.1"/>
</dbReference>
<dbReference type="EMBL" id="BMYO01000003">
    <property type="protein sequence ID" value="GHD60153.1"/>
    <property type="molecule type" value="Genomic_DNA"/>
</dbReference>
<evidence type="ECO:0000313" key="2">
    <source>
        <dbReference type="EMBL" id="GHD60153.1"/>
    </source>
</evidence>
<feature type="signal peptide" evidence="1">
    <location>
        <begin position="1"/>
        <end position="19"/>
    </location>
</feature>
<keyword evidence="1" id="KW-0732">Signal</keyword>
<evidence type="ECO:0008006" key="4">
    <source>
        <dbReference type="Google" id="ProtNLM"/>
    </source>
</evidence>
<dbReference type="SUPFAM" id="SSF48452">
    <property type="entry name" value="TPR-like"/>
    <property type="match status" value="1"/>
</dbReference>
<evidence type="ECO:0000313" key="3">
    <source>
        <dbReference type="Proteomes" id="UP000604737"/>
    </source>
</evidence>
<evidence type="ECO:0000256" key="1">
    <source>
        <dbReference type="SAM" id="SignalP"/>
    </source>
</evidence>
<accession>A0ABQ3H0C6</accession>